<protein>
    <recommendedName>
        <fullName evidence="1">KAP NTPase domain-containing protein</fullName>
    </recommendedName>
</protein>
<name>A0A556R2U7_9BIFI</name>
<dbReference type="Proteomes" id="UP000316508">
    <property type="component" value="Unassembled WGS sequence"/>
</dbReference>
<evidence type="ECO:0000313" key="3">
    <source>
        <dbReference type="Proteomes" id="UP000316508"/>
    </source>
</evidence>
<comment type="caution">
    <text evidence="2">The sequence shown here is derived from an EMBL/GenBank/DDBJ whole genome shotgun (WGS) entry which is preliminary data.</text>
</comment>
<dbReference type="PANTHER" id="PTHR22674:SF6">
    <property type="entry name" value="NTPASE KAP FAMILY P-LOOP DOMAIN-CONTAINING PROTEIN 1"/>
    <property type="match status" value="1"/>
</dbReference>
<sequence>MRENSVQYSSWLFDEPITDKSEDEYQRAEYTQNLADALLNNTDSHGLIIGIHGPWGSGKTSLKNLLINALKASENVNGCHIIKFEPWMYSGSGQVVSLLFKQIAQTLSGKTNFLYRAVLRLATISDFWNPLISTLFKAFSPAYSYSINLIASFFNNIGNYLAPDSKDLKVLAEQRRKLKRKLNATKTRIIVFIDDLDRLTDSEIAAMLRAVKAVGDLPYVTYVLLYDRYVVAKSLDKTCHNKGDEYLEKIIQVPIGLPEPPKEVVERMLTSEIHRIMQSDRRETTALKSLDSSSISFIDINQTCIAPYVNNLRDAIRLTNEFKIRYQVLKDDVEPGDLLGITSLEIFRPSLYRWIIEHKNLLCSHYEPSTLTPRLPTETAIEHLSDRLKELLDNMASDNQEAGKQDMEAVKALFPFAKASTLGFGSQNNISLSYLDPNGADRHIFRPEHFDAYFRLSIEQYSLHESEYKQFLLYDALSPADLDNHHWNIFHNTLFAGKAGKYLGNSHNDRAAKLIEFCFDLEEKYNNVDQGYMTLKVVLKILNAGDKYPDYEALFDTVTQQILNSESPLSLLLCAYLASIIRIELWTENSDKKTDKQIEYLSSKLQYISTPAFPVRAKESKNNLNILCSKFRDRLKIWKFKSSVKPLSGKVVSIYANSIPALFSKYDELYKAFIVFSHVVDKAHFVMFTLDALVHKIDGDYIMNFPLLQQLVSADAYQVAITKLIYDVSLRNDISIIDIGSIAAYGILLKSDTPANSVSAKKVDLVLKEWKKQMKTNSDTDQLETYYL</sequence>
<dbReference type="PANTHER" id="PTHR22674">
    <property type="entry name" value="NTPASE, KAP FAMILY P-LOOP DOMAIN-CONTAINING 1"/>
    <property type="match status" value="1"/>
</dbReference>
<dbReference type="Pfam" id="PF07693">
    <property type="entry name" value="KAP_NTPase"/>
    <property type="match status" value="1"/>
</dbReference>
<evidence type="ECO:0000313" key="2">
    <source>
        <dbReference type="EMBL" id="TSJ83208.1"/>
    </source>
</evidence>
<dbReference type="SUPFAM" id="SSF52540">
    <property type="entry name" value="P-loop containing nucleoside triphosphate hydrolases"/>
    <property type="match status" value="1"/>
</dbReference>
<dbReference type="InterPro" id="IPR011646">
    <property type="entry name" value="KAP_P-loop"/>
</dbReference>
<organism evidence="2 3">
    <name type="scientific">Bifidobacterium apousia</name>
    <dbReference type="NCBI Taxonomy" id="2750996"/>
    <lineage>
        <taxon>Bacteria</taxon>
        <taxon>Bacillati</taxon>
        <taxon>Actinomycetota</taxon>
        <taxon>Actinomycetes</taxon>
        <taxon>Bifidobacteriales</taxon>
        <taxon>Bifidobacteriaceae</taxon>
        <taxon>Bifidobacterium</taxon>
    </lineage>
</organism>
<gene>
    <name evidence="2" type="ORF">FPK30_05880</name>
</gene>
<keyword evidence="3" id="KW-1185">Reference proteome</keyword>
<reference evidence="2 3" key="1">
    <citation type="submission" date="2019-07" db="EMBL/GenBank/DDBJ databases">
        <title>Bifidobacterium asteroides genomes.</title>
        <authorList>
            <person name="Zheng H."/>
        </authorList>
    </citation>
    <scope>NUCLEOTIDE SEQUENCE [LARGE SCALE GENOMIC DNA]</scope>
    <source>
        <strain evidence="2 3">W8102</strain>
    </source>
</reference>
<dbReference type="AlphaFoldDB" id="A0A556R2U7"/>
<dbReference type="InterPro" id="IPR027417">
    <property type="entry name" value="P-loop_NTPase"/>
</dbReference>
<dbReference type="InterPro" id="IPR052754">
    <property type="entry name" value="NTPase_KAP_P-loop"/>
</dbReference>
<feature type="domain" description="KAP NTPase" evidence="1">
    <location>
        <begin position="27"/>
        <end position="328"/>
    </location>
</feature>
<dbReference type="Gene3D" id="3.40.50.300">
    <property type="entry name" value="P-loop containing nucleotide triphosphate hydrolases"/>
    <property type="match status" value="1"/>
</dbReference>
<accession>A0A556R2U7</accession>
<evidence type="ECO:0000259" key="1">
    <source>
        <dbReference type="Pfam" id="PF07693"/>
    </source>
</evidence>
<proteinExistence type="predicted"/>
<dbReference type="EMBL" id="VMHK01000003">
    <property type="protein sequence ID" value="TSJ83208.1"/>
    <property type="molecule type" value="Genomic_DNA"/>
</dbReference>
<dbReference type="RefSeq" id="WP_144085714.1">
    <property type="nucleotide sequence ID" value="NZ_VMHK01000003.1"/>
</dbReference>